<dbReference type="PROSITE" id="PS50157">
    <property type="entry name" value="ZINC_FINGER_C2H2_2"/>
    <property type="match status" value="2"/>
</dbReference>
<comment type="subcellular location">
    <subcellularLocation>
        <location evidence="1">Nucleus</location>
    </subcellularLocation>
</comment>
<evidence type="ECO:0000256" key="2">
    <source>
        <dbReference type="ARBA" id="ARBA00023242"/>
    </source>
</evidence>
<name>A0A087UGZ9_STEMI</name>
<feature type="domain" description="C2H2-type" evidence="4">
    <location>
        <begin position="112"/>
        <end position="135"/>
    </location>
</feature>
<keyword evidence="2" id="KW-0539">Nucleus</keyword>
<keyword evidence="3" id="KW-0862">Zinc</keyword>
<dbReference type="PANTHER" id="PTHR16516">
    <property type="entry name" value="AGAP007109-PA"/>
    <property type="match status" value="1"/>
</dbReference>
<accession>A0A087UGZ9</accession>
<dbReference type="PROSITE" id="PS00028">
    <property type="entry name" value="ZINC_FINGER_C2H2_1"/>
    <property type="match status" value="2"/>
</dbReference>
<dbReference type="InterPro" id="IPR052296">
    <property type="entry name" value="TR-Histone_Methyltrans"/>
</dbReference>
<gene>
    <name evidence="5" type="ORF">X975_21845</name>
</gene>
<dbReference type="SMART" id="SM00355">
    <property type="entry name" value="ZnF_C2H2"/>
    <property type="match status" value="2"/>
</dbReference>
<feature type="non-terminal residue" evidence="5">
    <location>
        <position position="135"/>
    </location>
</feature>
<evidence type="ECO:0000256" key="1">
    <source>
        <dbReference type="ARBA" id="ARBA00004123"/>
    </source>
</evidence>
<dbReference type="Proteomes" id="UP000054359">
    <property type="component" value="Unassembled WGS sequence"/>
</dbReference>
<dbReference type="GO" id="GO:0005634">
    <property type="term" value="C:nucleus"/>
    <property type="evidence" value="ECO:0007669"/>
    <property type="project" value="UniProtKB-SubCell"/>
</dbReference>
<keyword evidence="6" id="KW-1185">Reference proteome</keyword>
<keyword evidence="3" id="KW-0479">Metal-binding</keyword>
<evidence type="ECO:0000256" key="3">
    <source>
        <dbReference type="PROSITE-ProRule" id="PRU00042"/>
    </source>
</evidence>
<dbReference type="EMBL" id="KK119749">
    <property type="protein sequence ID" value="KFM76638.1"/>
    <property type="molecule type" value="Genomic_DNA"/>
</dbReference>
<organism evidence="5 6">
    <name type="scientific">Stegodyphus mimosarum</name>
    <name type="common">African social velvet spider</name>
    <dbReference type="NCBI Taxonomy" id="407821"/>
    <lineage>
        <taxon>Eukaryota</taxon>
        <taxon>Metazoa</taxon>
        <taxon>Ecdysozoa</taxon>
        <taxon>Arthropoda</taxon>
        <taxon>Chelicerata</taxon>
        <taxon>Arachnida</taxon>
        <taxon>Araneae</taxon>
        <taxon>Araneomorphae</taxon>
        <taxon>Entelegynae</taxon>
        <taxon>Eresoidea</taxon>
        <taxon>Eresidae</taxon>
        <taxon>Stegodyphus</taxon>
    </lineage>
</organism>
<dbReference type="GO" id="GO:0006355">
    <property type="term" value="P:regulation of DNA-templated transcription"/>
    <property type="evidence" value="ECO:0007669"/>
    <property type="project" value="TreeGrafter"/>
</dbReference>
<evidence type="ECO:0000259" key="4">
    <source>
        <dbReference type="PROSITE" id="PS50157"/>
    </source>
</evidence>
<evidence type="ECO:0000313" key="6">
    <source>
        <dbReference type="Proteomes" id="UP000054359"/>
    </source>
</evidence>
<evidence type="ECO:0000313" key="5">
    <source>
        <dbReference type="EMBL" id="KFM76638.1"/>
    </source>
</evidence>
<dbReference type="Gene3D" id="3.30.160.60">
    <property type="entry name" value="Classic Zinc Finger"/>
    <property type="match status" value="1"/>
</dbReference>
<dbReference type="PANTHER" id="PTHR16516:SF4">
    <property type="entry name" value="C2H2-TYPE DOMAIN-CONTAINING PROTEIN"/>
    <property type="match status" value="1"/>
</dbReference>
<sequence>MMRKIPTLSEGGYELSPLIPSGINGARMSSMSAALHYAPKPQSLEAFPGAKGFPTPLLPFLPPSLAALSFPTQNWCAKCNASFRMTSDLVYHMRSHHKRETDPQKLKREEKLRCHICNETFRERHHLTRHMTSHQ</sequence>
<dbReference type="OrthoDB" id="5814089at2759"/>
<dbReference type="GO" id="GO:0008270">
    <property type="term" value="F:zinc ion binding"/>
    <property type="evidence" value="ECO:0007669"/>
    <property type="project" value="UniProtKB-KW"/>
</dbReference>
<dbReference type="Pfam" id="PF00096">
    <property type="entry name" value="zf-C2H2"/>
    <property type="match status" value="2"/>
</dbReference>
<dbReference type="SUPFAM" id="SSF57667">
    <property type="entry name" value="beta-beta-alpha zinc fingers"/>
    <property type="match status" value="1"/>
</dbReference>
<dbReference type="InterPro" id="IPR013087">
    <property type="entry name" value="Znf_C2H2_type"/>
</dbReference>
<feature type="domain" description="C2H2-type" evidence="4">
    <location>
        <begin position="74"/>
        <end position="101"/>
    </location>
</feature>
<dbReference type="InterPro" id="IPR036236">
    <property type="entry name" value="Znf_C2H2_sf"/>
</dbReference>
<dbReference type="AlphaFoldDB" id="A0A087UGZ9"/>
<dbReference type="STRING" id="407821.A0A087UGZ9"/>
<reference evidence="5 6" key="1">
    <citation type="submission" date="2013-11" db="EMBL/GenBank/DDBJ databases">
        <title>Genome sequencing of Stegodyphus mimosarum.</title>
        <authorList>
            <person name="Bechsgaard J."/>
        </authorList>
    </citation>
    <scope>NUCLEOTIDE SEQUENCE [LARGE SCALE GENOMIC DNA]</scope>
</reference>
<keyword evidence="3" id="KW-0863">Zinc-finger</keyword>
<proteinExistence type="predicted"/>
<protein>
    <submittedName>
        <fullName evidence="5">PR domain zinc finger protein 8</fullName>
    </submittedName>
</protein>